<feature type="compositionally biased region" description="Basic and acidic residues" evidence="2">
    <location>
        <begin position="373"/>
        <end position="382"/>
    </location>
</feature>
<evidence type="ECO:0000259" key="3">
    <source>
        <dbReference type="PROSITE" id="PS50102"/>
    </source>
</evidence>
<dbReference type="PROSITE" id="PS50102">
    <property type="entry name" value="RRM"/>
    <property type="match status" value="1"/>
</dbReference>
<accession>A0AAV5I6E0</accession>
<dbReference type="EMBL" id="BPVZ01000007">
    <property type="protein sequence ID" value="GKU93781.1"/>
    <property type="molecule type" value="Genomic_DNA"/>
</dbReference>
<dbReference type="CDD" id="cd00590">
    <property type="entry name" value="RRM_SF"/>
    <property type="match status" value="1"/>
</dbReference>
<dbReference type="Pfam" id="PF03372">
    <property type="entry name" value="Exo_endo_phos"/>
    <property type="match status" value="1"/>
</dbReference>
<organism evidence="5 6">
    <name type="scientific">Rubroshorea leprosula</name>
    <dbReference type="NCBI Taxonomy" id="152421"/>
    <lineage>
        <taxon>Eukaryota</taxon>
        <taxon>Viridiplantae</taxon>
        <taxon>Streptophyta</taxon>
        <taxon>Embryophyta</taxon>
        <taxon>Tracheophyta</taxon>
        <taxon>Spermatophyta</taxon>
        <taxon>Magnoliopsida</taxon>
        <taxon>eudicotyledons</taxon>
        <taxon>Gunneridae</taxon>
        <taxon>Pentapetalae</taxon>
        <taxon>rosids</taxon>
        <taxon>malvids</taxon>
        <taxon>Malvales</taxon>
        <taxon>Dipterocarpaceae</taxon>
        <taxon>Rubroshorea</taxon>
    </lineage>
</organism>
<keyword evidence="1" id="KW-0694">RNA-binding</keyword>
<reference evidence="5 6" key="1">
    <citation type="journal article" date="2021" name="Commun. Biol.">
        <title>The genome of Shorea leprosula (Dipterocarpaceae) highlights the ecological relevance of drought in aseasonal tropical rainforests.</title>
        <authorList>
            <person name="Ng K.K.S."/>
            <person name="Kobayashi M.J."/>
            <person name="Fawcett J.A."/>
            <person name="Hatakeyama M."/>
            <person name="Paape T."/>
            <person name="Ng C.H."/>
            <person name="Ang C.C."/>
            <person name="Tnah L.H."/>
            <person name="Lee C.T."/>
            <person name="Nishiyama T."/>
            <person name="Sese J."/>
            <person name="O'Brien M.J."/>
            <person name="Copetti D."/>
            <person name="Mohd Noor M.I."/>
            <person name="Ong R.C."/>
            <person name="Putra M."/>
            <person name="Sireger I.Z."/>
            <person name="Indrioko S."/>
            <person name="Kosugi Y."/>
            <person name="Izuno A."/>
            <person name="Isagi Y."/>
            <person name="Lee S.L."/>
            <person name="Shimizu K.K."/>
        </authorList>
    </citation>
    <scope>NUCLEOTIDE SEQUENCE [LARGE SCALE GENOMIC DNA]</scope>
    <source>
        <strain evidence="5">214</strain>
    </source>
</reference>
<dbReference type="GO" id="GO:0003824">
    <property type="term" value="F:catalytic activity"/>
    <property type="evidence" value="ECO:0007669"/>
    <property type="project" value="InterPro"/>
</dbReference>
<dbReference type="InterPro" id="IPR005135">
    <property type="entry name" value="Endo/exonuclease/phosphatase"/>
</dbReference>
<dbReference type="GO" id="GO:0003723">
    <property type="term" value="F:RNA binding"/>
    <property type="evidence" value="ECO:0007669"/>
    <property type="project" value="UniProtKB-UniRule"/>
</dbReference>
<dbReference type="InterPro" id="IPR043502">
    <property type="entry name" value="DNA/RNA_pol_sf"/>
</dbReference>
<dbReference type="Pfam" id="PF00078">
    <property type="entry name" value="RVT_1"/>
    <property type="match status" value="1"/>
</dbReference>
<dbReference type="PANTHER" id="PTHR33116">
    <property type="entry name" value="REVERSE TRANSCRIPTASE ZINC-BINDING DOMAIN-CONTAINING PROTEIN-RELATED-RELATED"/>
    <property type="match status" value="1"/>
</dbReference>
<gene>
    <name evidence="5" type="ORF">SLEP1_g7347</name>
</gene>
<evidence type="ECO:0000256" key="2">
    <source>
        <dbReference type="SAM" id="MobiDB-lite"/>
    </source>
</evidence>
<name>A0AAV5I6E0_9ROSI</name>
<dbReference type="InterPro" id="IPR035979">
    <property type="entry name" value="RBD_domain_sf"/>
</dbReference>
<feature type="domain" description="Reverse transcriptase" evidence="4">
    <location>
        <begin position="871"/>
        <end position="1174"/>
    </location>
</feature>
<dbReference type="SUPFAM" id="SSF54928">
    <property type="entry name" value="RNA-binding domain, RBD"/>
    <property type="match status" value="1"/>
</dbReference>
<proteinExistence type="predicted"/>
<feature type="compositionally biased region" description="Basic and acidic residues" evidence="2">
    <location>
        <begin position="213"/>
        <end position="227"/>
    </location>
</feature>
<dbReference type="SUPFAM" id="SSF56219">
    <property type="entry name" value="DNase I-like"/>
    <property type="match status" value="1"/>
</dbReference>
<evidence type="ECO:0000256" key="1">
    <source>
        <dbReference type="PROSITE-ProRule" id="PRU00176"/>
    </source>
</evidence>
<dbReference type="InterPro" id="IPR000477">
    <property type="entry name" value="RT_dom"/>
</dbReference>
<keyword evidence="6" id="KW-1185">Reference proteome</keyword>
<dbReference type="InterPro" id="IPR012677">
    <property type="entry name" value="Nucleotide-bd_a/b_plait_sf"/>
</dbReference>
<feature type="compositionally biased region" description="Basic and acidic residues" evidence="2">
    <location>
        <begin position="415"/>
        <end position="426"/>
    </location>
</feature>
<feature type="region of interest" description="Disordered" evidence="2">
    <location>
        <begin position="206"/>
        <end position="227"/>
    </location>
</feature>
<feature type="domain" description="RRM" evidence="3">
    <location>
        <begin position="88"/>
        <end position="165"/>
    </location>
</feature>
<evidence type="ECO:0000259" key="4">
    <source>
        <dbReference type="PROSITE" id="PS50878"/>
    </source>
</evidence>
<dbReference type="InterPro" id="IPR026960">
    <property type="entry name" value="RVT-Znf"/>
</dbReference>
<comment type="caution">
    <text evidence="5">The sequence shown here is derived from an EMBL/GenBank/DDBJ whole genome shotgun (WGS) entry which is preliminary data.</text>
</comment>
<dbReference type="Gene3D" id="3.30.70.330">
    <property type="match status" value="1"/>
</dbReference>
<evidence type="ECO:0000313" key="5">
    <source>
        <dbReference type="EMBL" id="GKU93781.1"/>
    </source>
</evidence>
<dbReference type="Pfam" id="PF00076">
    <property type="entry name" value="RRM_1"/>
    <property type="match status" value="1"/>
</dbReference>
<protein>
    <submittedName>
        <fullName evidence="5">Uncharacterized protein</fullName>
    </submittedName>
</protein>
<dbReference type="CDD" id="cd01650">
    <property type="entry name" value="RT_nLTR_like"/>
    <property type="match status" value="1"/>
</dbReference>
<dbReference type="SUPFAM" id="SSF56672">
    <property type="entry name" value="DNA/RNA polymerases"/>
    <property type="match status" value="1"/>
</dbReference>
<dbReference type="InterPro" id="IPR000504">
    <property type="entry name" value="RRM_dom"/>
</dbReference>
<dbReference type="PROSITE" id="PS50878">
    <property type="entry name" value="RT_POL"/>
    <property type="match status" value="1"/>
</dbReference>
<dbReference type="Gene3D" id="3.60.10.10">
    <property type="entry name" value="Endonuclease/exonuclease/phosphatase"/>
    <property type="match status" value="1"/>
</dbReference>
<dbReference type="Proteomes" id="UP001054252">
    <property type="component" value="Unassembled WGS sequence"/>
</dbReference>
<evidence type="ECO:0000313" key="6">
    <source>
        <dbReference type="Proteomes" id="UP001054252"/>
    </source>
</evidence>
<dbReference type="SMART" id="SM00360">
    <property type="entry name" value="RRM"/>
    <property type="match status" value="1"/>
</dbReference>
<feature type="compositionally biased region" description="Basic and acidic residues" evidence="2">
    <location>
        <begin position="1"/>
        <end position="12"/>
    </location>
</feature>
<feature type="region of interest" description="Disordered" evidence="2">
    <location>
        <begin position="1"/>
        <end position="64"/>
    </location>
</feature>
<dbReference type="InterPro" id="IPR036691">
    <property type="entry name" value="Endo/exonu/phosph_ase_sf"/>
</dbReference>
<feature type="compositionally biased region" description="Basic and acidic residues" evidence="2">
    <location>
        <begin position="443"/>
        <end position="459"/>
    </location>
</feature>
<dbReference type="PANTHER" id="PTHR33116:SF75">
    <property type="entry name" value="RIBONUCLEASE H PROTEIN"/>
    <property type="match status" value="1"/>
</dbReference>
<feature type="region of interest" description="Disordered" evidence="2">
    <location>
        <begin position="373"/>
        <end position="459"/>
    </location>
</feature>
<sequence length="1574" mass="183724">MSIRERKPERNPNPHTSFPPVGLRPPRIPQTQTERPPVKEGQTQKPQPFHYPSRSRLQGLERTEREDRFRGLRRPFFGYGKGVLERATPFFFTNFPEDWEMGEMWKVFIKVGRVIQVFIARKRDFKGRRFGFVKFLEVKDSKAVENQLNRITIDHHTLQANLARFSKDEAQRKKETSKVHNKMHVGITGSSGMQRRGTRTYAEVVRSGQRKMMSKERPSREWKRKDQEGAKKIEREGWYGLEVGVDDEDIRELEKCFIGHAKCPEIISTLQDKFAMEGYFSAKITPMGSNLVLLSSGDAEELKHLVTEGSEWLAQWFTEVTPWSPEVESWNQWEVAEDEKVIEHGNKDEQSWSPETSSAAMEFEFGPETLEKSDRAINEERQTSNQQGVEGPEENDMMNCWETESEANEGQTQSIEEKEGGKRADEDPYPPGFDPKQRALGLTKEDEPTKQTKESKMVEPHEQMTFNSRVDEGKEREAVEHSYIQGEYDKGTEDLIHGKKMSQARKEQNMEEDSIEEERRTNPFWEGLASDDEILQSKMERIARQRKMGKKKGKQRRLTTRRKAHSNLELDLHLRKRRLIAEGEFQMEKGVSRAYQGLGKSSKRRAVRELIRKEKVEMIFLQETKLEQINDKLVYSIWGSENCEWLMKAAQGSAGGILSIWNPKFFRMHKKLEGTGFCGMTGFWGVDQIPCSFGNIYSSCNRQEKWQMWSELQELIKAAGGGNWCLAGDFNAIRCKEEKKGKTYDTSDMCKFNNFISETGLLEIPLKGRKFTWYKPDGSAMSKLDRFLLSNELLLCFPDISMRGLSRDISDHCPIVLETCAIDWGPKPFCSLDCWWNHEGFANFIQEKWTNMSVYGWGCYKLKEKFKRLKVELKRWNREEVKRHIKDYFKKKFEEERWERPEFVLDSFRKLSTEENNFLEAAFSEQEIQEAVLGCNDSKSPGPDGFNFNFLKKMWPILKKDLYEEGRQITDGIIIPNEVVHEAKSNKKPVLIFKADFEKAYDSVNWKFLDSMMSKFGFRPKWRSWIRECISSATVSILVNGSPTKEFQMEKGLRQGDPLAPFIFLMIVEAPNGLMLKAAEENLFQGVEIDRSSLTLMHLQYADDSIFFCEANEQNVMVLKSILRSFEMISGLKVNFFKSSLVGLNVDKVNLEDYAEKLNCATGKVPFKYLGVLIGSNPRRMSTWAPVIEIMKRRLSNWKRDSLSFGGRMILLNSVLSSILVYYFSTLKAPKQVLEAKYKIDKREAWEANKWDRLGSAWWGDLWKIEFEVDGKRGWFKEGVGKIVREGKETLFWHEVWAGDMPLKEKFNRLFSLSREKDVCVADMGEWKKGEWTWNWKWRRRLFTWETDMLQDLLTTAQGTKLKQGEDDCYEWKHDPIGKYSVRSAYNLLNQKQDGSPDHKYKLIWDSKILLKISAFAWRALQNRIPTKENLLKRGMIEETTGTKCTLCGEKIETASHILFSCLVSWKVWCLCYDWWGIKTATQEDGWNHLRQHMGLISIGRTKQAWSTIWFFSVWSIWLWRNALIFKGETQRIEQVIDHIKAHSYTWIKARLTPDLPHSIWFNSPKEACRILAK</sequence>
<dbReference type="Pfam" id="PF13966">
    <property type="entry name" value="zf-RVT"/>
    <property type="match status" value="1"/>
</dbReference>